<keyword evidence="10" id="KW-1185">Reference proteome</keyword>
<dbReference type="EMBL" id="VCAU01000022">
    <property type="protein sequence ID" value="KAF9891030.1"/>
    <property type="molecule type" value="Genomic_DNA"/>
</dbReference>
<feature type="transmembrane region" description="Helical" evidence="7">
    <location>
        <begin position="390"/>
        <end position="418"/>
    </location>
</feature>
<feature type="transmembrane region" description="Helical" evidence="7">
    <location>
        <begin position="439"/>
        <end position="459"/>
    </location>
</feature>
<reference evidence="9" key="2">
    <citation type="submission" date="2020-02" db="EMBL/GenBank/DDBJ databases">
        <authorList>
            <person name="Gilchrist C.L.M."/>
            <person name="Chooi Y.-H."/>
        </authorList>
    </citation>
    <scope>NUCLEOTIDE SEQUENCE</scope>
    <source>
        <strain evidence="9">MST-FP2251</strain>
    </source>
</reference>
<evidence type="ECO:0000256" key="5">
    <source>
        <dbReference type="ARBA" id="ARBA00023136"/>
    </source>
</evidence>
<feature type="transmembrane region" description="Helical" evidence="7">
    <location>
        <begin position="64"/>
        <end position="93"/>
    </location>
</feature>
<comment type="subcellular location">
    <subcellularLocation>
        <location evidence="1">Membrane</location>
        <topology evidence="1">Multi-pass membrane protein</topology>
    </subcellularLocation>
</comment>
<dbReference type="AlphaFoldDB" id="A0AAD4CQW0"/>
<feature type="transmembrane region" description="Helical" evidence="7">
    <location>
        <begin position="283"/>
        <end position="304"/>
    </location>
</feature>
<protein>
    <recommendedName>
        <fullName evidence="8">Amino acid transporter transmembrane domain-containing protein</fullName>
    </recommendedName>
</protein>
<reference evidence="9" key="1">
    <citation type="journal article" date="2019" name="Beilstein J. Org. Chem.">
        <title>Nanangenines: drimane sesquiterpenoids as the dominant metabolite cohort of a novel Australian fungus, Aspergillus nanangensis.</title>
        <authorList>
            <person name="Lacey H.J."/>
            <person name="Gilchrist C.L.M."/>
            <person name="Crombie A."/>
            <person name="Kalaitzis J.A."/>
            <person name="Vuong D."/>
            <person name="Rutledge P.J."/>
            <person name="Turner P."/>
            <person name="Pitt J.I."/>
            <person name="Lacey E."/>
            <person name="Chooi Y.H."/>
            <person name="Piggott A.M."/>
        </authorList>
    </citation>
    <scope>NUCLEOTIDE SEQUENCE</scope>
    <source>
        <strain evidence="9">MST-FP2251</strain>
    </source>
</reference>
<evidence type="ECO:0000256" key="4">
    <source>
        <dbReference type="ARBA" id="ARBA00022989"/>
    </source>
</evidence>
<dbReference type="InterPro" id="IPR013057">
    <property type="entry name" value="AA_transpt_TM"/>
</dbReference>
<dbReference type="Proteomes" id="UP001194746">
    <property type="component" value="Unassembled WGS sequence"/>
</dbReference>
<comment type="caution">
    <text evidence="9">The sequence shown here is derived from an EMBL/GenBank/DDBJ whole genome shotgun (WGS) entry which is preliminary data.</text>
</comment>
<accession>A0AAD4CQW0</accession>
<name>A0AAD4CQW0_ASPNN</name>
<keyword evidence="5 7" id="KW-0472">Membrane</keyword>
<gene>
    <name evidence="9" type="ORF">FE257_005289</name>
</gene>
<keyword evidence="4 7" id="KW-1133">Transmembrane helix</keyword>
<evidence type="ECO:0000259" key="8">
    <source>
        <dbReference type="Pfam" id="PF01490"/>
    </source>
</evidence>
<dbReference type="GO" id="GO:0015179">
    <property type="term" value="F:L-amino acid transmembrane transporter activity"/>
    <property type="evidence" value="ECO:0007669"/>
    <property type="project" value="TreeGrafter"/>
</dbReference>
<keyword evidence="3 7" id="KW-0812">Transmembrane</keyword>
<evidence type="ECO:0000256" key="3">
    <source>
        <dbReference type="ARBA" id="ARBA00022692"/>
    </source>
</evidence>
<dbReference type="GO" id="GO:0016020">
    <property type="term" value="C:membrane"/>
    <property type="evidence" value="ECO:0007669"/>
    <property type="project" value="UniProtKB-SubCell"/>
</dbReference>
<dbReference type="PANTHER" id="PTHR22950:SF697">
    <property type="entry name" value="AMINO ACID TRANSPORTER (EUROFUNG)"/>
    <property type="match status" value="1"/>
</dbReference>
<dbReference type="Pfam" id="PF01490">
    <property type="entry name" value="Aa_trans"/>
    <property type="match status" value="1"/>
</dbReference>
<feature type="transmembrane region" description="Helical" evidence="7">
    <location>
        <begin position="169"/>
        <end position="189"/>
    </location>
</feature>
<comment type="similarity">
    <text evidence="2">Belongs to the amino acid/polyamine transporter 2 family.</text>
</comment>
<evidence type="ECO:0000256" key="2">
    <source>
        <dbReference type="ARBA" id="ARBA00008066"/>
    </source>
</evidence>
<feature type="region of interest" description="Disordered" evidence="6">
    <location>
        <begin position="1"/>
        <end position="27"/>
    </location>
</feature>
<proteinExistence type="inferred from homology"/>
<feature type="transmembrane region" description="Helical" evidence="7">
    <location>
        <begin position="324"/>
        <end position="345"/>
    </location>
</feature>
<evidence type="ECO:0000313" key="9">
    <source>
        <dbReference type="EMBL" id="KAF9891030.1"/>
    </source>
</evidence>
<feature type="transmembrane region" description="Helical" evidence="7">
    <location>
        <begin position="141"/>
        <end position="162"/>
    </location>
</feature>
<sequence length="483" mass="51394">MADDKVTFQVPSKEASDCDHGSESTEVHNGNVSELEVFTGGDNSVDFRTVGWVRAAMFFLKMTFAAGVLSIPASLYTLGAVAGALFILFWGVLNTYMAYLQGRFKIAHPSIHTVADSAQIAAQELTGSKRTAYAVREATELLYIMAWILCSGLSTLGLSIALNAVTKHGTCSVVFGFVSYVIIASVASIHRIHSLGWITWVGFISTVSAVLIVVIAVTIPARPAAAPQTGDFDLGFAASPAKEATFATAWAASLAIFASSANTSGFVPVISEMKRPHDYFKSLYVAMGWITCAYLSLGLTVYAYCGKWVTSPALGSAGPTIKTVSYAVSIPGTVAGAMICVHVAAKSLFVRFLRGTRHLTENTMTHWSVWLSCTYGTGLVGWVLCEAIPFYGSLVSLIGAMGFGPLGIVLPSVLWFCLDRNALTGRTSRVIPRAFHAGLVMLGLFVTFGGTYAVVVSIVDQYKSGLVGRPFQCADNSNTIQAA</sequence>
<evidence type="ECO:0000256" key="1">
    <source>
        <dbReference type="ARBA" id="ARBA00004141"/>
    </source>
</evidence>
<evidence type="ECO:0000256" key="7">
    <source>
        <dbReference type="SAM" id="Phobius"/>
    </source>
</evidence>
<evidence type="ECO:0000313" key="10">
    <source>
        <dbReference type="Proteomes" id="UP001194746"/>
    </source>
</evidence>
<organism evidence="9 10">
    <name type="scientific">Aspergillus nanangensis</name>
    <dbReference type="NCBI Taxonomy" id="2582783"/>
    <lineage>
        <taxon>Eukaryota</taxon>
        <taxon>Fungi</taxon>
        <taxon>Dikarya</taxon>
        <taxon>Ascomycota</taxon>
        <taxon>Pezizomycotina</taxon>
        <taxon>Eurotiomycetes</taxon>
        <taxon>Eurotiomycetidae</taxon>
        <taxon>Eurotiales</taxon>
        <taxon>Aspergillaceae</taxon>
        <taxon>Aspergillus</taxon>
        <taxon>Aspergillus subgen. Circumdati</taxon>
    </lineage>
</organism>
<dbReference type="PANTHER" id="PTHR22950">
    <property type="entry name" value="AMINO ACID TRANSPORTER"/>
    <property type="match status" value="1"/>
</dbReference>
<feature type="domain" description="Amino acid transporter transmembrane" evidence="8">
    <location>
        <begin position="49"/>
        <end position="455"/>
    </location>
</feature>
<feature type="transmembrane region" description="Helical" evidence="7">
    <location>
        <begin position="195"/>
        <end position="219"/>
    </location>
</feature>
<evidence type="ECO:0000256" key="6">
    <source>
        <dbReference type="SAM" id="MobiDB-lite"/>
    </source>
</evidence>
<feature type="transmembrane region" description="Helical" evidence="7">
    <location>
        <begin position="366"/>
        <end position="384"/>
    </location>
</feature>
<feature type="compositionally biased region" description="Basic and acidic residues" evidence="6">
    <location>
        <begin position="14"/>
        <end position="26"/>
    </location>
</feature>